<dbReference type="PANTHER" id="PTHR46268:SF6">
    <property type="entry name" value="UNIVERSAL STRESS PROTEIN UP12"/>
    <property type="match status" value="1"/>
</dbReference>
<evidence type="ECO:0000256" key="1">
    <source>
        <dbReference type="ARBA" id="ARBA00008791"/>
    </source>
</evidence>
<name>A0A8J8Q437_9EURY</name>
<dbReference type="PRINTS" id="PR01438">
    <property type="entry name" value="UNVRSLSTRESS"/>
</dbReference>
<evidence type="ECO:0000259" key="2">
    <source>
        <dbReference type="Pfam" id="PF00582"/>
    </source>
</evidence>
<protein>
    <submittedName>
        <fullName evidence="3">Universal stress protein UspA</fullName>
    </submittedName>
</protein>
<dbReference type="SUPFAM" id="SSF52402">
    <property type="entry name" value="Adenine nucleotide alpha hydrolases-like"/>
    <property type="match status" value="1"/>
</dbReference>
<proteinExistence type="inferred from homology"/>
<accession>A0A8J8Q437</accession>
<dbReference type="Proteomes" id="UP000766904">
    <property type="component" value="Unassembled WGS sequence"/>
</dbReference>
<comment type="similarity">
    <text evidence="1">Belongs to the universal stress protein A family.</text>
</comment>
<dbReference type="CDD" id="cd00293">
    <property type="entry name" value="USP-like"/>
    <property type="match status" value="1"/>
</dbReference>
<gene>
    <name evidence="3" type="ORF">CV102_06510</name>
</gene>
<evidence type="ECO:0000313" key="4">
    <source>
        <dbReference type="Proteomes" id="UP000766904"/>
    </source>
</evidence>
<organism evidence="3 4">
    <name type="scientific">Natronococcus pandeyae</name>
    <dbReference type="NCBI Taxonomy" id="2055836"/>
    <lineage>
        <taxon>Archaea</taxon>
        <taxon>Methanobacteriati</taxon>
        <taxon>Methanobacteriota</taxon>
        <taxon>Stenosarchaea group</taxon>
        <taxon>Halobacteria</taxon>
        <taxon>Halobacteriales</taxon>
        <taxon>Natrialbaceae</taxon>
        <taxon>Natronococcus</taxon>
    </lineage>
</organism>
<reference evidence="3" key="1">
    <citation type="submission" date="2017-11" db="EMBL/GenBank/DDBJ databases">
        <authorList>
            <person name="Kajale S.C."/>
            <person name="Sharma A."/>
        </authorList>
    </citation>
    <scope>NUCLEOTIDE SEQUENCE</scope>
    <source>
        <strain evidence="3">LS1_42</strain>
    </source>
</reference>
<sequence length="146" mass="16060">MSQHVLVPVDGSRSSRAALEYAREQFSDARLTLLYVVDPMTDYSRQRAYPGYTADDEYKSEREKGEDILDSVRETLPDDVPVETVLEAGPPARVIVQYADDHGVDGIVLGSHGREGPIRYLLGSVAEDVVRRAGVPVTVVRGLSDD</sequence>
<evidence type="ECO:0000313" key="3">
    <source>
        <dbReference type="EMBL" id="TYL39920.1"/>
    </source>
</evidence>
<dbReference type="Gene3D" id="3.40.50.620">
    <property type="entry name" value="HUPs"/>
    <property type="match status" value="1"/>
</dbReference>
<feature type="domain" description="UspA" evidence="2">
    <location>
        <begin position="1"/>
        <end position="141"/>
    </location>
</feature>
<dbReference type="RefSeq" id="WP_148857052.1">
    <property type="nucleotide sequence ID" value="NZ_PHNJ01000002.1"/>
</dbReference>
<dbReference type="EMBL" id="PHNJ01000002">
    <property type="protein sequence ID" value="TYL39920.1"/>
    <property type="molecule type" value="Genomic_DNA"/>
</dbReference>
<dbReference type="AlphaFoldDB" id="A0A8J8Q437"/>
<dbReference type="InterPro" id="IPR006016">
    <property type="entry name" value="UspA"/>
</dbReference>
<keyword evidence="4" id="KW-1185">Reference proteome</keyword>
<dbReference type="PANTHER" id="PTHR46268">
    <property type="entry name" value="STRESS RESPONSE PROTEIN NHAX"/>
    <property type="match status" value="1"/>
</dbReference>
<dbReference type="InterPro" id="IPR006015">
    <property type="entry name" value="Universal_stress_UspA"/>
</dbReference>
<comment type="caution">
    <text evidence="3">The sequence shown here is derived from an EMBL/GenBank/DDBJ whole genome shotgun (WGS) entry which is preliminary data.</text>
</comment>
<dbReference type="Pfam" id="PF00582">
    <property type="entry name" value="Usp"/>
    <property type="match status" value="1"/>
</dbReference>
<dbReference type="InterPro" id="IPR014729">
    <property type="entry name" value="Rossmann-like_a/b/a_fold"/>
</dbReference>
<dbReference type="OrthoDB" id="105697at2157"/>